<feature type="region of interest" description="Disordered" evidence="1">
    <location>
        <begin position="201"/>
        <end position="222"/>
    </location>
</feature>
<feature type="compositionally biased region" description="Low complexity" evidence="1">
    <location>
        <begin position="7"/>
        <end position="52"/>
    </location>
</feature>
<evidence type="ECO:0000313" key="2">
    <source>
        <dbReference type="EMBL" id="CAB4131906.1"/>
    </source>
</evidence>
<feature type="region of interest" description="Disordered" evidence="1">
    <location>
        <begin position="1"/>
        <end position="76"/>
    </location>
</feature>
<sequence>MAESMMTDTGATTTEAPPTSTAATDAATTTTDTATQQQATEGTTAPTTTDAGDAQKTEGEQESTSDKPTGAPEKYEFTVPDGVNLDEAGLASFSEFAKELDMPQEAAQKMLEKMGPAWQQRQADAISAVQNQWKEASTSDKEFGGEKLNENLAVAKKALDTFGTPELSKLLRESGIGNHPEIIRAFYRAGKAISEDSFVAGAQGKPSSYKDPAKSLYPNQQS</sequence>
<name>A0A6J5LFE6_9CAUD</name>
<dbReference type="GO" id="GO:0008233">
    <property type="term" value="F:peptidase activity"/>
    <property type="evidence" value="ECO:0007669"/>
    <property type="project" value="UniProtKB-KW"/>
</dbReference>
<keyword evidence="2" id="KW-0378">Hydrolase</keyword>
<dbReference type="EMBL" id="LR796255">
    <property type="protein sequence ID" value="CAB4131906.1"/>
    <property type="molecule type" value="Genomic_DNA"/>
</dbReference>
<evidence type="ECO:0000256" key="1">
    <source>
        <dbReference type="SAM" id="MobiDB-lite"/>
    </source>
</evidence>
<organism evidence="2">
    <name type="scientific">uncultured Caudovirales phage</name>
    <dbReference type="NCBI Taxonomy" id="2100421"/>
    <lineage>
        <taxon>Viruses</taxon>
        <taxon>Duplodnaviria</taxon>
        <taxon>Heunggongvirae</taxon>
        <taxon>Uroviricota</taxon>
        <taxon>Caudoviricetes</taxon>
        <taxon>Peduoviridae</taxon>
        <taxon>Maltschvirus</taxon>
        <taxon>Maltschvirus maltsch</taxon>
    </lineage>
</organism>
<gene>
    <name evidence="2" type="ORF">UFOVP137_26</name>
</gene>
<keyword evidence="2" id="KW-0645">Protease</keyword>
<dbReference type="GO" id="GO:0006508">
    <property type="term" value="P:proteolysis"/>
    <property type="evidence" value="ECO:0007669"/>
    <property type="project" value="UniProtKB-KW"/>
</dbReference>
<proteinExistence type="predicted"/>
<protein>
    <submittedName>
        <fullName evidence="2">Putative protease</fullName>
    </submittedName>
</protein>
<accession>A0A6J5LFE6</accession>
<reference evidence="2" key="1">
    <citation type="submission" date="2020-04" db="EMBL/GenBank/DDBJ databases">
        <authorList>
            <person name="Chiriac C."/>
            <person name="Salcher M."/>
            <person name="Ghai R."/>
            <person name="Kavagutti S V."/>
        </authorList>
    </citation>
    <scope>NUCLEOTIDE SEQUENCE</scope>
</reference>